<feature type="transmembrane region" description="Helical" evidence="6">
    <location>
        <begin position="39"/>
        <end position="57"/>
    </location>
</feature>
<keyword evidence="4 6" id="KW-1133">Transmembrane helix</keyword>
<feature type="transmembrane region" description="Helical" evidence="6">
    <location>
        <begin position="193"/>
        <end position="217"/>
    </location>
</feature>
<dbReference type="EMBL" id="CP038634">
    <property type="protein sequence ID" value="QBY50761.1"/>
    <property type="molecule type" value="Genomic_DNA"/>
</dbReference>
<evidence type="ECO:0000256" key="3">
    <source>
        <dbReference type="ARBA" id="ARBA00022692"/>
    </source>
</evidence>
<feature type="transmembrane region" description="Helical" evidence="6">
    <location>
        <begin position="69"/>
        <end position="86"/>
    </location>
</feature>
<feature type="transmembrane region" description="Helical" evidence="6">
    <location>
        <begin position="140"/>
        <end position="161"/>
    </location>
</feature>
<dbReference type="PANTHER" id="PTHR30250:SF28">
    <property type="entry name" value="POLYSACCHARIDE BIOSYNTHESIS PROTEIN"/>
    <property type="match status" value="1"/>
</dbReference>
<evidence type="ECO:0000313" key="7">
    <source>
        <dbReference type="EMBL" id="QBY50761.1"/>
    </source>
</evidence>
<keyword evidence="3 6" id="KW-0812">Transmembrane</keyword>
<evidence type="ECO:0000313" key="8">
    <source>
        <dbReference type="Proteomes" id="UP000295294"/>
    </source>
</evidence>
<protein>
    <submittedName>
        <fullName evidence="7">Lipopolysaccharide biosynthesis protein</fullName>
    </submittedName>
</protein>
<feature type="transmembrane region" description="Helical" evidence="6">
    <location>
        <begin position="248"/>
        <end position="273"/>
    </location>
</feature>
<feature type="transmembrane region" description="Helical" evidence="6">
    <location>
        <begin position="415"/>
        <end position="437"/>
    </location>
</feature>
<organism evidence="7 8">
    <name type="scientific">Cupriavidus oxalaticus</name>
    <dbReference type="NCBI Taxonomy" id="96344"/>
    <lineage>
        <taxon>Bacteria</taxon>
        <taxon>Pseudomonadati</taxon>
        <taxon>Pseudomonadota</taxon>
        <taxon>Betaproteobacteria</taxon>
        <taxon>Burkholderiales</taxon>
        <taxon>Burkholderiaceae</taxon>
        <taxon>Cupriavidus</taxon>
    </lineage>
</organism>
<feature type="transmembrane region" description="Helical" evidence="6">
    <location>
        <begin position="279"/>
        <end position="302"/>
    </location>
</feature>
<keyword evidence="2" id="KW-1003">Cell membrane</keyword>
<evidence type="ECO:0000256" key="4">
    <source>
        <dbReference type="ARBA" id="ARBA00022989"/>
    </source>
</evidence>
<proteinExistence type="predicted"/>
<evidence type="ECO:0000256" key="2">
    <source>
        <dbReference type="ARBA" id="ARBA00022475"/>
    </source>
</evidence>
<gene>
    <name evidence="7" type="ORF">E0W60_06190</name>
</gene>
<evidence type="ECO:0000256" key="6">
    <source>
        <dbReference type="SAM" id="Phobius"/>
    </source>
</evidence>
<feature type="transmembrane region" description="Helical" evidence="6">
    <location>
        <begin position="323"/>
        <end position="347"/>
    </location>
</feature>
<reference evidence="7 8" key="1">
    <citation type="submission" date="2019-03" db="EMBL/GenBank/DDBJ databases">
        <title>Efficiently degradation of phenoxyalkanoic acid herbicides by Cupriavidus oxalaticus strain X32.</title>
        <authorList>
            <person name="Sheng X."/>
        </authorList>
    </citation>
    <scope>NUCLEOTIDE SEQUENCE [LARGE SCALE GENOMIC DNA]</scope>
    <source>
        <strain evidence="7 8">X32</strain>
    </source>
</reference>
<name>A0A4P7LFY4_9BURK</name>
<dbReference type="GO" id="GO:0005886">
    <property type="term" value="C:plasma membrane"/>
    <property type="evidence" value="ECO:0007669"/>
    <property type="project" value="UniProtKB-SubCell"/>
</dbReference>
<dbReference type="Pfam" id="PF13440">
    <property type="entry name" value="Polysacc_synt_3"/>
    <property type="match status" value="1"/>
</dbReference>
<feature type="transmembrane region" description="Helical" evidence="6">
    <location>
        <begin position="388"/>
        <end position="409"/>
    </location>
</feature>
<dbReference type="PANTHER" id="PTHR30250">
    <property type="entry name" value="PST FAMILY PREDICTED COLANIC ACID TRANSPORTER"/>
    <property type="match status" value="1"/>
</dbReference>
<dbReference type="Proteomes" id="UP000295294">
    <property type="component" value="Chromosome 1"/>
</dbReference>
<evidence type="ECO:0000256" key="5">
    <source>
        <dbReference type="ARBA" id="ARBA00023136"/>
    </source>
</evidence>
<comment type="subcellular location">
    <subcellularLocation>
        <location evidence="1">Cell membrane</location>
        <topology evidence="1">Multi-pass membrane protein</topology>
    </subcellularLocation>
</comment>
<sequence>MFSDSPTCHVPARASRALNKQALAVDPGTAEKPRVGRSIGVLVSGQAAAQILTLAVSPVLTRLYSPQDFGAVAVFAGLLAFFGVVACLRYDLSIALPASDRDAENLVALCLLCVATTSALCALGVLFFGESLILTLNWSIDASALWLLPFGVASVGLYTVIERWMVRMQYFGQLAQTRLVRSVIANLVQLGGYGFGVLALMGGTVIGHGAGGLFYAIREIRRRRGGNVKLIRIVALARRYKDFPLYSTWTATFNVAGVHLVPLIFSALFGAAVVGHFAFALRMVSAPISLIGAAIGSVFFAQAPAAMRAGRLPEAAEALRRKLANAGVPALVLLVCAGPDLFAAVFGERWRMAGHYARWMAPWIYFQFQFSPLSCLPDVMELQKMELIAQFSTFAIRLATLAVCYGFSVPADPSIAVFSAVSAVAYLGMLTLFMSRVGVRLKTMVTHDAGRLLVFCAWALPSILLFSGEPDWRTLVSAAYFLALSAFWMRRTLRPTRTDDERR</sequence>
<dbReference type="KEGG" id="cox:E0W60_06190"/>
<evidence type="ECO:0000256" key="1">
    <source>
        <dbReference type="ARBA" id="ARBA00004651"/>
    </source>
</evidence>
<feature type="transmembrane region" description="Helical" evidence="6">
    <location>
        <begin position="472"/>
        <end position="489"/>
    </location>
</feature>
<accession>A0A4P7LFY4</accession>
<feature type="transmembrane region" description="Helical" evidence="6">
    <location>
        <begin position="449"/>
        <end position="466"/>
    </location>
</feature>
<dbReference type="OrthoDB" id="3831435at2"/>
<dbReference type="AlphaFoldDB" id="A0A4P7LFY4"/>
<dbReference type="InterPro" id="IPR050833">
    <property type="entry name" value="Poly_Biosynth_Transport"/>
</dbReference>
<keyword evidence="5 6" id="KW-0472">Membrane</keyword>
<feature type="transmembrane region" description="Helical" evidence="6">
    <location>
        <begin position="106"/>
        <end position="128"/>
    </location>
</feature>